<comment type="caution">
    <text evidence="3">The sequence shown here is derived from an EMBL/GenBank/DDBJ whole genome shotgun (WGS) entry which is preliminary data.</text>
</comment>
<dbReference type="Gene3D" id="3.30.750.24">
    <property type="entry name" value="STAS domain"/>
    <property type="match status" value="1"/>
</dbReference>
<dbReference type="RefSeq" id="WP_163717307.1">
    <property type="nucleotide sequence ID" value="NZ_BLKZ01000001.1"/>
</dbReference>
<feature type="compositionally biased region" description="Basic and acidic residues" evidence="1">
    <location>
        <begin position="127"/>
        <end position="146"/>
    </location>
</feature>
<dbReference type="Pfam" id="PF01740">
    <property type="entry name" value="STAS"/>
    <property type="match status" value="1"/>
</dbReference>
<dbReference type="SUPFAM" id="SSF52091">
    <property type="entry name" value="SpoIIaa-like"/>
    <property type="match status" value="1"/>
</dbReference>
<feature type="region of interest" description="Disordered" evidence="1">
    <location>
        <begin position="120"/>
        <end position="146"/>
    </location>
</feature>
<dbReference type="InterPro" id="IPR036513">
    <property type="entry name" value="STAS_dom_sf"/>
</dbReference>
<dbReference type="InterPro" id="IPR002645">
    <property type="entry name" value="STAS_dom"/>
</dbReference>
<keyword evidence="4" id="KW-1185">Reference proteome</keyword>
<evidence type="ECO:0000256" key="1">
    <source>
        <dbReference type="SAM" id="MobiDB-lite"/>
    </source>
</evidence>
<name>A0A7I9YVF7_MYCBU</name>
<dbReference type="PROSITE" id="PS50801">
    <property type="entry name" value="STAS"/>
    <property type="match status" value="1"/>
</dbReference>
<dbReference type="AlphaFoldDB" id="A0A7I9YVF7"/>
<sequence>MIAPLSPHAPPRSLTTHAGSCTVYCNGATMRAYCRSEITVVQITGEVDATNIDRFFEYAHRFASDAPGLILNLSEVDFLCARGLFVLRAVGSLCRAERRPWAIVTSPAVTRLLNVGDPKATLPTASSEREALSAMDADRRTDLAAS</sequence>
<evidence type="ECO:0000259" key="2">
    <source>
        <dbReference type="PROSITE" id="PS50801"/>
    </source>
</evidence>
<feature type="domain" description="STAS" evidence="2">
    <location>
        <begin position="28"/>
        <end position="90"/>
    </location>
</feature>
<evidence type="ECO:0000313" key="4">
    <source>
        <dbReference type="Proteomes" id="UP000465360"/>
    </source>
</evidence>
<accession>A0A7I9YVF7</accession>
<evidence type="ECO:0000313" key="3">
    <source>
        <dbReference type="EMBL" id="GFG92681.1"/>
    </source>
</evidence>
<reference evidence="3 4" key="1">
    <citation type="journal article" date="2019" name="Emerg. Microbes Infect.">
        <title>Comprehensive subspecies identification of 175 nontuberculous mycobacteria species based on 7547 genomic profiles.</title>
        <authorList>
            <person name="Matsumoto Y."/>
            <person name="Kinjo T."/>
            <person name="Motooka D."/>
            <person name="Nabeya D."/>
            <person name="Jung N."/>
            <person name="Uechi K."/>
            <person name="Horii T."/>
            <person name="Iida T."/>
            <person name="Fujita J."/>
            <person name="Nakamura S."/>
        </authorList>
    </citation>
    <scope>NUCLEOTIDE SEQUENCE [LARGE SCALE GENOMIC DNA]</scope>
    <source>
        <strain evidence="3 4">JCM 30725</strain>
    </source>
</reference>
<organism evidence="3 4">
    <name type="scientific">Mycobacterium bourgelatii</name>
    <dbReference type="NCBI Taxonomy" id="1273442"/>
    <lineage>
        <taxon>Bacteria</taxon>
        <taxon>Bacillati</taxon>
        <taxon>Actinomycetota</taxon>
        <taxon>Actinomycetes</taxon>
        <taxon>Mycobacteriales</taxon>
        <taxon>Mycobacteriaceae</taxon>
        <taxon>Mycobacterium</taxon>
    </lineage>
</organism>
<dbReference type="CDD" id="cd07043">
    <property type="entry name" value="STAS_anti-anti-sigma_factors"/>
    <property type="match status" value="1"/>
</dbReference>
<dbReference type="EMBL" id="BLKZ01000001">
    <property type="protein sequence ID" value="GFG92681.1"/>
    <property type="molecule type" value="Genomic_DNA"/>
</dbReference>
<proteinExistence type="predicted"/>
<dbReference type="Proteomes" id="UP000465360">
    <property type="component" value="Unassembled WGS sequence"/>
</dbReference>
<protein>
    <recommendedName>
        <fullName evidence="2">STAS domain-containing protein</fullName>
    </recommendedName>
</protein>
<gene>
    <name evidence="3" type="ORF">MBOU_47230</name>
</gene>